<dbReference type="InterPro" id="IPR002885">
    <property type="entry name" value="PPR_rpt"/>
</dbReference>
<dbReference type="Pfam" id="PF20431">
    <property type="entry name" value="E_motif"/>
    <property type="match status" value="1"/>
</dbReference>
<dbReference type="PaxDb" id="2711-XP_006489434.1"/>
<dbReference type="PANTHER" id="PTHR47926">
    <property type="entry name" value="PENTATRICOPEPTIDE REPEAT-CONTAINING PROTEIN"/>
    <property type="match status" value="1"/>
</dbReference>
<dbReference type="Gene3D" id="1.25.40.10">
    <property type="entry name" value="Tetratricopeptide repeat domain"/>
    <property type="match status" value="5"/>
</dbReference>
<reference evidence="5 6" key="1">
    <citation type="submission" date="2014-04" db="EMBL/GenBank/DDBJ databases">
        <authorList>
            <consortium name="International Citrus Genome Consortium"/>
            <person name="Gmitter F."/>
            <person name="Chen C."/>
            <person name="Farmerie W."/>
            <person name="Harkins T."/>
            <person name="Desany B."/>
            <person name="Mohiuddin M."/>
            <person name="Kodira C."/>
            <person name="Borodovsky M."/>
            <person name="Lomsadze A."/>
            <person name="Burns P."/>
            <person name="Jenkins J."/>
            <person name="Prochnik S."/>
            <person name="Shu S."/>
            <person name="Chapman J."/>
            <person name="Pitluck S."/>
            <person name="Schmutz J."/>
            <person name="Rokhsar D."/>
        </authorList>
    </citation>
    <scope>NUCLEOTIDE SEQUENCE</scope>
</reference>
<dbReference type="InterPro" id="IPR046848">
    <property type="entry name" value="E_motif"/>
</dbReference>
<dbReference type="InterPro" id="IPR011990">
    <property type="entry name" value="TPR-like_helical_dom_sf"/>
</dbReference>
<dbReference type="PROSITE" id="PS51375">
    <property type="entry name" value="PPR"/>
    <property type="match status" value="7"/>
</dbReference>
<dbReference type="SMR" id="A0A067G4D2"/>
<name>A0A067G4D2_CITSI</name>
<evidence type="ECO:0000256" key="3">
    <source>
        <dbReference type="PROSITE-ProRule" id="PRU00708"/>
    </source>
</evidence>
<protein>
    <recommendedName>
        <fullName evidence="4">DYW domain-containing protein</fullName>
    </recommendedName>
</protein>
<dbReference type="FunFam" id="1.25.40.10:FF:000436">
    <property type="entry name" value="Pentatricopeptide repeat-containing protein At5g39350 family"/>
    <property type="match status" value="1"/>
</dbReference>
<feature type="repeat" description="PPR" evidence="3">
    <location>
        <begin position="506"/>
        <end position="536"/>
    </location>
</feature>
<dbReference type="eggNOG" id="KOG4197">
    <property type="taxonomic scope" value="Eukaryota"/>
</dbReference>
<gene>
    <name evidence="5" type="ORF">CISIN_1g003148mg</name>
</gene>
<dbReference type="STRING" id="2711.A0A067G4D2"/>
<dbReference type="InterPro" id="IPR032867">
    <property type="entry name" value="DYW_dom"/>
</dbReference>
<proteinExistence type="inferred from homology"/>
<evidence type="ECO:0000313" key="6">
    <source>
        <dbReference type="Proteomes" id="UP000027120"/>
    </source>
</evidence>
<keyword evidence="6" id="KW-1185">Reference proteome</keyword>
<feature type="domain" description="DYW" evidence="4">
    <location>
        <begin position="752"/>
        <end position="844"/>
    </location>
</feature>
<dbReference type="GO" id="GO:0009507">
    <property type="term" value="C:chloroplast"/>
    <property type="evidence" value="ECO:0000318"/>
    <property type="project" value="GO_Central"/>
</dbReference>
<evidence type="ECO:0000256" key="1">
    <source>
        <dbReference type="ARBA" id="ARBA00006643"/>
    </source>
</evidence>
<sequence length="844" mass="93747">MALTLNPSPLVLATPTVTTLTNQHKAKTTPKDSPSIGSLKNCKTLNELKQPHCHILKQGLGHKPSYISKVVCTCAQMGTFESLTYAQKAFDYYIKDNETSATLFMYNSLIRGYSCIGLGVEAISLYVELAGFGILPDKFTFPFVLNACTKSSAFGEGVQVHGAIVKMGFDRDVFVENCLINFYGECGDIVDGRRVFDEMSERNVVSWTSLICACARRDLPKEAVYLFFEMVEEGIKPNSVTMVCVISACAKLQNLELGDRVCAYIDELGMKANALMVNALVDMYMKCGAVDTAKQLFGECKDRNLVLCNTIMSNYVRLGLAREALAILDEMLLHGPRPDRVTMLSAVSASAQLGDLLCGRMCHGYVLRNGLEGWDSICNTMIDMYMKCGKQEMACRIFDHMSNKTVVSWNSLIAGLIKNGDVESAREVFSEMPGRDHISWNTMLGGLTQENMFEEAMELFRVMLSERIKVDRVTMVGVASACGYLGALDLAKWIYAYIEKNGIHCDMQLATALVDMFARCGDPQRAMQVFRRMEKRDVSAWTAAIGAMAMEGNGEQAVELFNEMLRQGIKPDSIVFVGVLTACSHGGLVNQGWHLFRSMTDIHGVSPQIVHYGCMVDLLGRAGLLGEALDLIKSMPVEPNDVIWGSLLAACQKHQNVDIAAYAAERITELDPEKSGVHVLLSNIYASAGKWTNVARVRLQMKEQGIRKLPGSSSIEVNGKVHEFTSGDESHPEMNNISSMLREMNCRLRDAGYVPDLTNVLLDVDEQEKKYLLSHHSEKLAMAFGLISTSKTMPIRVVKNLRLCCDCHSFAKLVSKVYDREIIVRDNNRFHFFRQGSCSCSDFW</sequence>
<dbReference type="FunFam" id="1.25.40.10:FF:001238">
    <property type="entry name" value="Pentatricopeptide repeat-containing protein At3g22690"/>
    <property type="match status" value="1"/>
</dbReference>
<dbReference type="NCBIfam" id="TIGR00756">
    <property type="entry name" value="PPR"/>
    <property type="match status" value="8"/>
</dbReference>
<feature type="repeat" description="PPR" evidence="3">
    <location>
        <begin position="203"/>
        <end position="237"/>
    </location>
</feature>
<dbReference type="EMBL" id="KK784883">
    <property type="protein sequence ID" value="KDO74504.1"/>
    <property type="molecule type" value="Genomic_DNA"/>
</dbReference>
<feature type="repeat" description="PPR" evidence="3">
    <location>
        <begin position="304"/>
        <end position="338"/>
    </location>
</feature>
<dbReference type="GO" id="GO:0003723">
    <property type="term" value="F:RNA binding"/>
    <property type="evidence" value="ECO:0007669"/>
    <property type="project" value="InterPro"/>
</dbReference>
<feature type="repeat" description="PPR" evidence="3">
    <location>
        <begin position="537"/>
        <end position="571"/>
    </location>
</feature>
<organism evidence="5 6">
    <name type="scientific">Citrus sinensis</name>
    <name type="common">Sweet orange</name>
    <name type="synonym">Citrus aurantium var. sinensis</name>
    <dbReference type="NCBI Taxonomy" id="2711"/>
    <lineage>
        <taxon>Eukaryota</taxon>
        <taxon>Viridiplantae</taxon>
        <taxon>Streptophyta</taxon>
        <taxon>Embryophyta</taxon>
        <taxon>Tracheophyta</taxon>
        <taxon>Spermatophyta</taxon>
        <taxon>Magnoliopsida</taxon>
        <taxon>eudicotyledons</taxon>
        <taxon>Gunneridae</taxon>
        <taxon>Pentapetalae</taxon>
        <taxon>rosids</taxon>
        <taxon>malvids</taxon>
        <taxon>Sapindales</taxon>
        <taxon>Rutaceae</taxon>
        <taxon>Aurantioideae</taxon>
        <taxon>Citrus</taxon>
    </lineage>
</organism>
<dbReference type="Pfam" id="PF14432">
    <property type="entry name" value="DYW_deaminase"/>
    <property type="match status" value="1"/>
</dbReference>
<dbReference type="FunFam" id="1.25.40.10:FF:001050">
    <property type="entry name" value="Pentatricopeptide repeat-containing protein At2g33760"/>
    <property type="match status" value="1"/>
</dbReference>
<feature type="repeat" description="PPR" evidence="3">
    <location>
        <begin position="102"/>
        <end position="136"/>
    </location>
</feature>
<evidence type="ECO:0000259" key="4">
    <source>
        <dbReference type="Pfam" id="PF14432"/>
    </source>
</evidence>
<accession>A0A067G4D2</accession>
<evidence type="ECO:0000256" key="2">
    <source>
        <dbReference type="ARBA" id="ARBA00022737"/>
    </source>
</evidence>
<comment type="similarity">
    <text evidence="1">Belongs to the PPR family. PCMP-H subfamily.</text>
</comment>
<dbReference type="GO" id="GO:0031425">
    <property type="term" value="P:chloroplast RNA processing"/>
    <property type="evidence" value="ECO:0007669"/>
    <property type="project" value="UniProtKB-ARBA"/>
</dbReference>
<evidence type="ECO:0000313" key="5">
    <source>
        <dbReference type="EMBL" id="KDO74504.1"/>
    </source>
</evidence>
<dbReference type="AlphaFoldDB" id="A0A067G4D2"/>
<dbReference type="Pfam" id="PF01535">
    <property type="entry name" value="PPR"/>
    <property type="match status" value="6"/>
</dbReference>
<feature type="repeat" description="PPR" evidence="3">
    <location>
        <begin position="405"/>
        <end position="435"/>
    </location>
</feature>
<dbReference type="FunFam" id="1.25.40.10:FF:000344">
    <property type="entry name" value="Pentatricopeptide repeat-containing protein"/>
    <property type="match status" value="1"/>
</dbReference>
<dbReference type="FunFam" id="1.25.40.10:FF:000231">
    <property type="entry name" value="Pentatricopeptide repeat-containing protein chloroplastic"/>
    <property type="match status" value="1"/>
</dbReference>
<dbReference type="Proteomes" id="UP000027120">
    <property type="component" value="Unassembled WGS sequence"/>
</dbReference>
<keyword evidence="2" id="KW-0677">Repeat</keyword>
<dbReference type="InterPro" id="IPR046960">
    <property type="entry name" value="PPR_At4g14850-like_plant"/>
</dbReference>
<feature type="repeat" description="PPR" evidence="3">
    <location>
        <begin position="436"/>
        <end position="470"/>
    </location>
</feature>
<dbReference type="Pfam" id="PF13041">
    <property type="entry name" value="PPR_2"/>
    <property type="match status" value="3"/>
</dbReference>
<dbReference type="GO" id="GO:0009451">
    <property type="term" value="P:RNA modification"/>
    <property type="evidence" value="ECO:0000318"/>
    <property type="project" value="GO_Central"/>
</dbReference>
<dbReference type="GO" id="GO:0008270">
    <property type="term" value="F:zinc ion binding"/>
    <property type="evidence" value="ECO:0007669"/>
    <property type="project" value="InterPro"/>
</dbReference>
<dbReference type="PANTHER" id="PTHR47926:SF436">
    <property type="entry name" value="PENTATRICOPEPTIDE REPEAT-CONTAINING PROTEIN ELI1, CHLOROPLASTIC-LIKE ISOFORM X2"/>
    <property type="match status" value="1"/>
</dbReference>